<proteinExistence type="predicted"/>
<sequence>MGEVRTTLLVENTSDANKPGLEVDGLVDTGAVMPMLPRDVIDKLEIPIIDKAIVTFANEKSEQMEIAGPITIIIGDRKMFGSCLVGAVKSESSIGQVVLESLDLIVDCSRGALRPRPESPAYPSYKLK</sequence>
<name>A0A450ZKK0_9GAMM</name>
<evidence type="ECO:0000313" key="1">
    <source>
        <dbReference type="EMBL" id="VFK54291.1"/>
    </source>
</evidence>
<accession>A0A450ZKK0</accession>
<protein>
    <recommendedName>
        <fullName evidence="2">Clan AA aspartic protease, AF_0612 family</fullName>
    </recommendedName>
</protein>
<dbReference type="AlphaFoldDB" id="A0A450ZKK0"/>
<dbReference type="EMBL" id="CAADFW010000004">
    <property type="protein sequence ID" value="VFK54291.1"/>
    <property type="molecule type" value="Genomic_DNA"/>
</dbReference>
<organism evidence="1">
    <name type="scientific">Candidatus Kentrum sp. TC</name>
    <dbReference type="NCBI Taxonomy" id="2126339"/>
    <lineage>
        <taxon>Bacteria</taxon>
        <taxon>Pseudomonadati</taxon>
        <taxon>Pseudomonadota</taxon>
        <taxon>Gammaproteobacteria</taxon>
        <taxon>Candidatus Kentrum</taxon>
    </lineage>
</organism>
<dbReference type="InterPro" id="IPR021109">
    <property type="entry name" value="Peptidase_aspartic_dom_sf"/>
</dbReference>
<dbReference type="Gene3D" id="2.40.70.10">
    <property type="entry name" value="Acid Proteases"/>
    <property type="match status" value="1"/>
</dbReference>
<evidence type="ECO:0008006" key="2">
    <source>
        <dbReference type="Google" id="ProtNLM"/>
    </source>
</evidence>
<reference evidence="1" key="1">
    <citation type="submission" date="2019-02" db="EMBL/GenBank/DDBJ databases">
        <authorList>
            <person name="Gruber-Vodicka R. H."/>
            <person name="Seah K. B. B."/>
        </authorList>
    </citation>
    <scope>NUCLEOTIDE SEQUENCE</scope>
    <source>
        <strain evidence="1">BECK_BZ126</strain>
    </source>
</reference>
<gene>
    <name evidence="1" type="ORF">BECKTC1821F_GA0114240_1004110</name>
</gene>